<dbReference type="Proteomes" id="UP000240708">
    <property type="component" value="Unassembled WGS sequence"/>
</dbReference>
<reference evidence="1 2" key="1">
    <citation type="submission" date="2018-03" db="EMBL/GenBank/DDBJ databases">
        <title>Genomic Encyclopedia of Archaeal and Bacterial Type Strains, Phase II (KMG-II): from individual species to whole genera.</title>
        <authorList>
            <person name="Goeker M."/>
        </authorList>
    </citation>
    <scope>NUCLEOTIDE SEQUENCE [LARGE SCALE GENOMIC DNA]</scope>
    <source>
        <strain evidence="1 2">DSM 28057</strain>
    </source>
</reference>
<sequence length="56" mass="6087">MTAQKQTALIGTNPINAIPAYGIQSKAVFKCTQFLEYLSQPNLEILLFAGVEACNL</sequence>
<dbReference type="RefSeq" id="WP_170069043.1">
    <property type="nucleotide sequence ID" value="NZ_PYGF01000011.1"/>
</dbReference>
<keyword evidence="2" id="KW-1185">Reference proteome</keyword>
<comment type="caution">
    <text evidence="1">The sequence shown here is derived from an EMBL/GenBank/DDBJ whole genome shotgun (WGS) entry which is preliminary data.</text>
</comment>
<evidence type="ECO:0000313" key="2">
    <source>
        <dbReference type="Proteomes" id="UP000240708"/>
    </source>
</evidence>
<gene>
    <name evidence="1" type="ORF">CLV48_1116</name>
</gene>
<proteinExistence type="predicted"/>
<protein>
    <submittedName>
        <fullName evidence="1">Uncharacterized protein</fullName>
    </submittedName>
</protein>
<name>A0A2P8DXH4_9BACT</name>
<organism evidence="1 2">
    <name type="scientific">Cecembia rubra</name>
    <dbReference type="NCBI Taxonomy" id="1485585"/>
    <lineage>
        <taxon>Bacteria</taxon>
        <taxon>Pseudomonadati</taxon>
        <taxon>Bacteroidota</taxon>
        <taxon>Cytophagia</taxon>
        <taxon>Cytophagales</taxon>
        <taxon>Cyclobacteriaceae</taxon>
        <taxon>Cecembia</taxon>
    </lineage>
</organism>
<accession>A0A2P8DXH4</accession>
<dbReference type="AlphaFoldDB" id="A0A2P8DXH4"/>
<dbReference type="EMBL" id="PYGF01000011">
    <property type="protein sequence ID" value="PSL01918.1"/>
    <property type="molecule type" value="Genomic_DNA"/>
</dbReference>
<evidence type="ECO:0000313" key="1">
    <source>
        <dbReference type="EMBL" id="PSL01918.1"/>
    </source>
</evidence>